<comment type="caution">
    <text evidence="2">The sequence shown here is derived from an EMBL/GenBank/DDBJ whole genome shotgun (WGS) entry which is preliminary data.</text>
</comment>
<dbReference type="GO" id="GO:0009236">
    <property type="term" value="P:cobalamin biosynthetic process"/>
    <property type="evidence" value="ECO:0007669"/>
    <property type="project" value="InterPro"/>
</dbReference>
<evidence type="ECO:0000313" key="3">
    <source>
        <dbReference type="Proteomes" id="UP000626220"/>
    </source>
</evidence>
<dbReference type="EMBL" id="BNCJ01000002">
    <property type="protein sequence ID" value="GHF43202.1"/>
    <property type="molecule type" value="Genomic_DNA"/>
</dbReference>
<dbReference type="SUPFAM" id="SSF159664">
    <property type="entry name" value="CobE/GbiG C-terminal domain-like"/>
    <property type="match status" value="1"/>
</dbReference>
<proteinExistence type="predicted"/>
<feature type="domain" description="CobE/GbiG C-terminal" evidence="1">
    <location>
        <begin position="2"/>
        <end position="115"/>
    </location>
</feature>
<dbReference type="GO" id="GO:0008168">
    <property type="term" value="F:methyltransferase activity"/>
    <property type="evidence" value="ECO:0007669"/>
    <property type="project" value="UniProtKB-KW"/>
</dbReference>
<dbReference type="Pfam" id="PF01890">
    <property type="entry name" value="CbiG_C"/>
    <property type="match status" value="1"/>
</dbReference>
<dbReference type="RefSeq" id="WP_189679296.1">
    <property type="nucleotide sequence ID" value="NZ_BNCJ01000002.1"/>
</dbReference>
<evidence type="ECO:0000313" key="2">
    <source>
        <dbReference type="EMBL" id="GHF43202.1"/>
    </source>
</evidence>
<sequence length="120" mass="12099">MIVAGFGFRAGATPASLHAALAATRARPDALAAPTDKCATPAFRAFAGALGLPVHEIPEAAIRAAQTLTHSPRVQAERGTGSVAEAAALSAVGKGARLTCPRMVSPDRMATCAIAEGIPR</sequence>
<dbReference type="Proteomes" id="UP000626220">
    <property type="component" value="Unassembled WGS sequence"/>
</dbReference>
<dbReference type="InterPro" id="IPR036518">
    <property type="entry name" value="CobE/GbiG_C_sf"/>
</dbReference>
<dbReference type="InterPro" id="IPR002750">
    <property type="entry name" value="CobE/GbiG_C"/>
</dbReference>
<keyword evidence="2" id="KW-0489">Methyltransferase</keyword>
<gene>
    <name evidence="2" type="primary">cobE</name>
    <name evidence="2" type="ORF">GCM10017056_13860</name>
</gene>
<reference evidence="2" key="1">
    <citation type="journal article" date="2014" name="Int. J. Syst. Evol. Microbiol.">
        <title>Complete genome sequence of Corynebacterium casei LMG S-19264T (=DSM 44701T), isolated from a smear-ripened cheese.</title>
        <authorList>
            <consortium name="US DOE Joint Genome Institute (JGI-PGF)"/>
            <person name="Walter F."/>
            <person name="Albersmeier A."/>
            <person name="Kalinowski J."/>
            <person name="Ruckert C."/>
        </authorList>
    </citation>
    <scope>NUCLEOTIDE SEQUENCE</scope>
    <source>
        <strain evidence="2">KCTC 42650</strain>
    </source>
</reference>
<name>A0A8J3M6G7_9RHOB</name>
<protein>
    <submittedName>
        <fullName evidence="2">Precorrin methylase</fullName>
    </submittedName>
</protein>
<reference evidence="2" key="2">
    <citation type="submission" date="2020-09" db="EMBL/GenBank/DDBJ databases">
        <authorList>
            <person name="Sun Q."/>
            <person name="Kim S."/>
        </authorList>
    </citation>
    <scope>NUCLEOTIDE SEQUENCE</scope>
    <source>
        <strain evidence="2">KCTC 42650</strain>
    </source>
</reference>
<accession>A0A8J3M6G7</accession>
<evidence type="ECO:0000259" key="1">
    <source>
        <dbReference type="Pfam" id="PF01890"/>
    </source>
</evidence>
<keyword evidence="3" id="KW-1185">Reference proteome</keyword>
<keyword evidence="2" id="KW-0808">Transferase</keyword>
<organism evidence="2 3">
    <name type="scientific">Seohaeicola zhoushanensis</name>
    <dbReference type="NCBI Taxonomy" id="1569283"/>
    <lineage>
        <taxon>Bacteria</taxon>
        <taxon>Pseudomonadati</taxon>
        <taxon>Pseudomonadota</taxon>
        <taxon>Alphaproteobacteria</taxon>
        <taxon>Rhodobacterales</taxon>
        <taxon>Roseobacteraceae</taxon>
        <taxon>Seohaeicola</taxon>
    </lineage>
</organism>
<dbReference type="Gene3D" id="3.30.420.180">
    <property type="entry name" value="CobE/GbiG C-terminal domain"/>
    <property type="match status" value="1"/>
</dbReference>
<dbReference type="AlphaFoldDB" id="A0A8J3M6G7"/>
<dbReference type="GO" id="GO:0032259">
    <property type="term" value="P:methylation"/>
    <property type="evidence" value="ECO:0007669"/>
    <property type="project" value="UniProtKB-KW"/>
</dbReference>